<feature type="compositionally biased region" description="Polar residues" evidence="1">
    <location>
        <begin position="9"/>
        <end position="20"/>
    </location>
</feature>
<reference evidence="2" key="1">
    <citation type="submission" date="2018-02" db="EMBL/GenBank/DDBJ databases">
        <title>Rhizophora mucronata_Transcriptome.</title>
        <authorList>
            <person name="Meera S.P."/>
            <person name="Sreeshan A."/>
            <person name="Augustine A."/>
        </authorList>
    </citation>
    <scope>NUCLEOTIDE SEQUENCE</scope>
    <source>
        <tissue evidence="2">Leaf</tissue>
    </source>
</reference>
<evidence type="ECO:0000313" key="2">
    <source>
        <dbReference type="EMBL" id="MBX59137.1"/>
    </source>
</evidence>
<accession>A0A2P2PWM2</accession>
<feature type="region of interest" description="Disordered" evidence="1">
    <location>
        <begin position="1"/>
        <end position="20"/>
    </location>
</feature>
<dbReference type="EMBL" id="GGEC01078653">
    <property type="protein sequence ID" value="MBX59137.1"/>
    <property type="molecule type" value="Transcribed_RNA"/>
</dbReference>
<organism evidence="2">
    <name type="scientific">Rhizophora mucronata</name>
    <name type="common">Asiatic mangrove</name>
    <dbReference type="NCBI Taxonomy" id="61149"/>
    <lineage>
        <taxon>Eukaryota</taxon>
        <taxon>Viridiplantae</taxon>
        <taxon>Streptophyta</taxon>
        <taxon>Embryophyta</taxon>
        <taxon>Tracheophyta</taxon>
        <taxon>Spermatophyta</taxon>
        <taxon>Magnoliopsida</taxon>
        <taxon>eudicotyledons</taxon>
        <taxon>Gunneridae</taxon>
        <taxon>Pentapetalae</taxon>
        <taxon>rosids</taxon>
        <taxon>fabids</taxon>
        <taxon>Malpighiales</taxon>
        <taxon>Rhizophoraceae</taxon>
        <taxon>Rhizophora</taxon>
    </lineage>
</organism>
<dbReference type="AlphaFoldDB" id="A0A2P2PWM2"/>
<proteinExistence type="predicted"/>
<name>A0A2P2PWM2_RHIMU</name>
<sequence length="20" mass="2168">MKKVCKNSHGPNNNACPLLV</sequence>
<protein>
    <submittedName>
        <fullName evidence="2">Uncharacterized protein</fullName>
    </submittedName>
</protein>
<evidence type="ECO:0000256" key="1">
    <source>
        <dbReference type="SAM" id="MobiDB-lite"/>
    </source>
</evidence>